<sequence>MDAKQRIQTLLASSVSAERLEAAEQLCQMGQDASFVAAELVAACADDEEDVRASAVGALEELGPPPVSAIDSLIALATSNDPLAAYWAITLLGRAETNASGGAATLVDVLSNSSDGSARQRAAWALGKIGAKDSATIAALQQAAASGDPRLARIAQQSLTQ</sequence>
<dbReference type="EMBL" id="SJPJ01000001">
    <property type="protein sequence ID" value="TWT84528.1"/>
    <property type="molecule type" value="Genomic_DNA"/>
</dbReference>
<dbReference type="SUPFAM" id="SSF48371">
    <property type="entry name" value="ARM repeat"/>
    <property type="match status" value="1"/>
</dbReference>
<dbReference type="AlphaFoldDB" id="A0A5C5ZBL4"/>
<name>A0A5C5ZBL4_9BACT</name>
<accession>A0A5C5ZBL4</accession>
<dbReference type="InterPro" id="IPR011989">
    <property type="entry name" value="ARM-like"/>
</dbReference>
<dbReference type="SMART" id="SM00567">
    <property type="entry name" value="EZ_HEAT"/>
    <property type="match status" value="3"/>
</dbReference>
<dbReference type="InterPro" id="IPR016024">
    <property type="entry name" value="ARM-type_fold"/>
</dbReference>
<protein>
    <recommendedName>
        <fullName evidence="3">HEAT repeat protein</fullName>
    </recommendedName>
</protein>
<organism evidence="1 2">
    <name type="scientific">Novipirellula herctigrandis</name>
    <dbReference type="NCBI Taxonomy" id="2527986"/>
    <lineage>
        <taxon>Bacteria</taxon>
        <taxon>Pseudomonadati</taxon>
        <taxon>Planctomycetota</taxon>
        <taxon>Planctomycetia</taxon>
        <taxon>Pirellulales</taxon>
        <taxon>Pirellulaceae</taxon>
        <taxon>Novipirellula</taxon>
    </lineage>
</organism>
<evidence type="ECO:0000313" key="2">
    <source>
        <dbReference type="Proteomes" id="UP000315010"/>
    </source>
</evidence>
<evidence type="ECO:0008006" key="3">
    <source>
        <dbReference type="Google" id="ProtNLM"/>
    </source>
</evidence>
<dbReference type="RefSeq" id="WP_146402300.1">
    <property type="nucleotide sequence ID" value="NZ_SJPJ01000001.1"/>
</dbReference>
<comment type="caution">
    <text evidence="1">The sequence shown here is derived from an EMBL/GenBank/DDBJ whole genome shotgun (WGS) entry which is preliminary data.</text>
</comment>
<dbReference type="OrthoDB" id="279649at2"/>
<dbReference type="Gene3D" id="1.25.10.10">
    <property type="entry name" value="Leucine-rich Repeat Variant"/>
    <property type="match status" value="1"/>
</dbReference>
<keyword evidence="2" id="KW-1185">Reference proteome</keyword>
<evidence type="ECO:0000313" key="1">
    <source>
        <dbReference type="EMBL" id="TWT84528.1"/>
    </source>
</evidence>
<dbReference type="Proteomes" id="UP000315010">
    <property type="component" value="Unassembled WGS sequence"/>
</dbReference>
<proteinExistence type="predicted"/>
<reference evidence="1 2" key="1">
    <citation type="submission" date="2019-02" db="EMBL/GenBank/DDBJ databases">
        <title>Deep-cultivation of Planctomycetes and their phenomic and genomic characterization uncovers novel biology.</title>
        <authorList>
            <person name="Wiegand S."/>
            <person name="Jogler M."/>
            <person name="Boedeker C."/>
            <person name="Pinto D."/>
            <person name="Vollmers J."/>
            <person name="Rivas-Marin E."/>
            <person name="Kohn T."/>
            <person name="Peeters S.H."/>
            <person name="Heuer A."/>
            <person name="Rast P."/>
            <person name="Oberbeckmann S."/>
            <person name="Bunk B."/>
            <person name="Jeske O."/>
            <person name="Meyerdierks A."/>
            <person name="Storesund J.E."/>
            <person name="Kallscheuer N."/>
            <person name="Luecker S."/>
            <person name="Lage O.M."/>
            <person name="Pohl T."/>
            <person name="Merkel B.J."/>
            <person name="Hornburger P."/>
            <person name="Mueller R.-W."/>
            <person name="Bruemmer F."/>
            <person name="Labrenz M."/>
            <person name="Spormann A.M."/>
            <person name="Op Den Camp H."/>
            <person name="Overmann J."/>
            <person name="Amann R."/>
            <person name="Jetten M.S.M."/>
            <person name="Mascher T."/>
            <person name="Medema M.H."/>
            <person name="Devos D.P."/>
            <person name="Kaster A.-K."/>
            <person name="Ovreas L."/>
            <person name="Rohde M."/>
            <person name="Galperin M.Y."/>
            <person name="Jogler C."/>
        </authorList>
    </citation>
    <scope>NUCLEOTIDE SEQUENCE [LARGE SCALE GENOMIC DNA]</scope>
    <source>
        <strain evidence="1 2">CA13</strain>
    </source>
</reference>
<dbReference type="Pfam" id="PF13646">
    <property type="entry name" value="HEAT_2"/>
    <property type="match status" value="1"/>
</dbReference>
<gene>
    <name evidence="1" type="ORF">CA13_60070</name>
</gene>
<dbReference type="InterPro" id="IPR004155">
    <property type="entry name" value="PBS_lyase_HEAT"/>
</dbReference>